<evidence type="ECO:0000313" key="1">
    <source>
        <dbReference type="EMBL" id="KAI0057228.1"/>
    </source>
</evidence>
<reference evidence="1" key="2">
    <citation type="journal article" date="2022" name="New Phytol.">
        <title>Evolutionary transition to the ectomycorrhizal habit in the genomes of a hyperdiverse lineage of mushroom-forming fungi.</title>
        <authorList>
            <person name="Looney B."/>
            <person name="Miyauchi S."/>
            <person name="Morin E."/>
            <person name="Drula E."/>
            <person name="Courty P.E."/>
            <person name="Kohler A."/>
            <person name="Kuo A."/>
            <person name="LaButti K."/>
            <person name="Pangilinan J."/>
            <person name="Lipzen A."/>
            <person name="Riley R."/>
            <person name="Andreopoulos W."/>
            <person name="He G."/>
            <person name="Johnson J."/>
            <person name="Nolan M."/>
            <person name="Tritt A."/>
            <person name="Barry K.W."/>
            <person name="Grigoriev I.V."/>
            <person name="Nagy L.G."/>
            <person name="Hibbett D."/>
            <person name="Henrissat B."/>
            <person name="Matheny P.B."/>
            <person name="Labbe J."/>
            <person name="Martin F.M."/>
        </authorList>
    </citation>
    <scope>NUCLEOTIDE SEQUENCE</scope>
    <source>
        <strain evidence="1">HHB10654</strain>
    </source>
</reference>
<organism evidence="1 2">
    <name type="scientific">Artomyces pyxidatus</name>
    <dbReference type="NCBI Taxonomy" id="48021"/>
    <lineage>
        <taxon>Eukaryota</taxon>
        <taxon>Fungi</taxon>
        <taxon>Dikarya</taxon>
        <taxon>Basidiomycota</taxon>
        <taxon>Agaricomycotina</taxon>
        <taxon>Agaricomycetes</taxon>
        <taxon>Russulales</taxon>
        <taxon>Auriscalpiaceae</taxon>
        <taxon>Artomyces</taxon>
    </lineage>
</organism>
<proteinExistence type="predicted"/>
<accession>A0ACB8SLS7</accession>
<dbReference type="EMBL" id="MU277250">
    <property type="protein sequence ID" value="KAI0057228.1"/>
    <property type="molecule type" value="Genomic_DNA"/>
</dbReference>
<sequence>MVRLTTVLVALLATVTAFAHPVQVHILVKRDPQSDNGGSNGGDTSGDGSDSG</sequence>
<name>A0ACB8SLS7_9AGAM</name>
<comment type="caution">
    <text evidence="1">The sequence shown here is derived from an EMBL/GenBank/DDBJ whole genome shotgun (WGS) entry which is preliminary data.</text>
</comment>
<gene>
    <name evidence="1" type="ORF">BV25DRAFT_1831380</name>
</gene>
<keyword evidence="2" id="KW-1185">Reference proteome</keyword>
<protein>
    <submittedName>
        <fullName evidence="1">Uncharacterized protein</fullName>
    </submittedName>
</protein>
<evidence type="ECO:0000313" key="2">
    <source>
        <dbReference type="Proteomes" id="UP000814140"/>
    </source>
</evidence>
<dbReference type="Proteomes" id="UP000814140">
    <property type="component" value="Unassembled WGS sequence"/>
</dbReference>
<reference evidence="1" key="1">
    <citation type="submission" date="2021-03" db="EMBL/GenBank/DDBJ databases">
        <authorList>
            <consortium name="DOE Joint Genome Institute"/>
            <person name="Ahrendt S."/>
            <person name="Looney B.P."/>
            <person name="Miyauchi S."/>
            <person name="Morin E."/>
            <person name="Drula E."/>
            <person name="Courty P.E."/>
            <person name="Chicoki N."/>
            <person name="Fauchery L."/>
            <person name="Kohler A."/>
            <person name="Kuo A."/>
            <person name="Labutti K."/>
            <person name="Pangilinan J."/>
            <person name="Lipzen A."/>
            <person name="Riley R."/>
            <person name="Andreopoulos W."/>
            <person name="He G."/>
            <person name="Johnson J."/>
            <person name="Barry K.W."/>
            <person name="Grigoriev I.V."/>
            <person name="Nagy L."/>
            <person name="Hibbett D."/>
            <person name="Henrissat B."/>
            <person name="Matheny P.B."/>
            <person name="Labbe J."/>
            <person name="Martin F."/>
        </authorList>
    </citation>
    <scope>NUCLEOTIDE SEQUENCE</scope>
    <source>
        <strain evidence="1">HHB10654</strain>
    </source>
</reference>